<dbReference type="InterPro" id="IPR006631">
    <property type="entry name" value="DM4_12"/>
</dbReference>
<reference evidence="3" key="2">
    <citation type="submission" date="2025-08" db="UniProtKB">
        <authorList>
            <consortium name="RefSeq"/>
        </authorList>
    </citation>
    <scope>IDENTIFICATION</scope>
    <source>
        <strain evidence="3">MV-25-SWS-2005</strain>
        <tissue evidence="3">Whole body</tissue>
    </source>
</reference>
<evidence type="ECO:0000313" key="3">
    <source>
        <dbReference type="RefSeq" id="XP_001359125.3"/>
    </source>
</evidence>
<feature type="signal peptide" evidence="1">
    <location>
        <begin position="1"/>
        <end position="29"/>
    </location>
</feature>
<gene>
    <name evidence="3" type="primary">LOC4802148</name>
</gene>
<dbReference type="Pfam" id="PF07841">
    <property type="entry name" value="DM4_12"/>
    <property type="match status" value="1"/>
</dbReference>
<dbReference type="AlphaFoldDB" id="A0A6I8UQC1"/>
<name>A0A6I8UQC1_DROPS</name>
<dbReference type="SMART" id="SM00718">
    <property type="entry name" value="DM4_12"/>
    <property type="match status" value="1"/>
</dbReference>
<feature type="chain" id="PRO_5026236468" evidence="1">
    <location>
        <begin position="30"/>
        <end position="244"/>
    </location>
</feature>
<dbReference type="RefSeq" id="XP_001359125.3">
    <property type="nucleotide sequence ID" value="XM_001359088.4"/>
</dbReference>
<dbReference type="Proteomes" id="UP000001819">
    <property type="component" value="Chromosome 2"/>
</dbReference>
<dbReference type="PANTHER" id="PTHR21398:SF7">
    <property type="entry name" value="LP19941P"/>
    <property type="match status" value="1"/>
</dbReference>
<keyword evidence="1" id="KW-0732">Signal</keyword>
<accession>A0A6I8UQC1</accession>
<dbReference type="InParanoid" id="A0A6I8UQC1"/>
<evidence type="ECO:0000313" key="2">
    <source>
        <dbReference type="Proteomes" id="UP000001819"/>
    </source>
</evidence>
<protein>
    <submittedName>
        <fullName evidence="3">Uncharacterized protein</fullName>
    </submittedName>
</protein>
<reference evidence="2" key="1">
    <citation type="submission" date="2024-06" db="UniProtKB">
        <authorList>
            <consortium name="RefSeq"/>
        </authorList>
    </citation>
    <scope>NUCLEOTIDE SEQUENCE [LARGE SCALE GENOMIC DNA]</scope>
    <source>
        <strain evidence="2">MV2-25</strain>
    </source>
</reference>
<proteinExistence type="predicted"/>
<evidence type="ECO:0000256" key="1">
    <source>
        <dbReference type="SAM" id="SignalP"/>
    </source>
</evidence>
<sequence>MRRLLTTYHFNLLVLYLLALGQVRVRVQAEAQTKNLDQSLALTGANATQVEAKVLRRHKRYLAFPDGSSVSAAICMTIGMIGNPDVDFLSWAVNWGVAYDLPNREWAVQHAHGLNATLAKDVIKRRSRRAFYDEVQSIFNNMGFNGHSCVARALCESARFMLPQEERGNMLQELVRTVFSLPSTPVEAQEPQAHHQYDRIYRRSKRSSKECHEIYPGCQFSLLALALGKYMAATTTKLSAFNFM</sequence>
<keyword evidence="2" id="KW-1185">Reference proteome</keyword>
<dbReference type="KEGG" id="dpo:4802148"/>
<dbReference type="PANTHER" id="PTHR21398">
    <property type="entry name" value="AGAP007094-PA"/>
    <property type="match status" value="1"/>
</dbReference>
<organism evidence="2 3">
    <name type="scientific">Drosophila pseudoobscura pseudoobscura</name>
    <name type="common">Fruit fly</name>
    <dbReference type="NCBI Taxonomy" id="46245"/>
    <lineage>
        <taxon>Eukaryota</taxon>
        <taxon>Metazoa</taxon>
        <taxon>Ecdysozoa</taxon>
        <taxon>Arthropoda</taxon>
        <taxon>Hexapoda</taxon>
        <taxon>Insecta</taxon>
        <taxon>Pterygota</taxon>
        <taxon>Neoptera</taxon>
        <taxon>Endopterygota</taxon>
        <taxon>Diptera</taxon>
        <taxon>Brachycera</taxon>
        <taxon>Muscomorpha</taxon>
        <taxon>Ephydroidea</taxon>
        <taxon>Drosophilidae</taxon>
        <taxon>Drosophila</taxon>
        <taxon>Sophophora</taxon>
    </lineage>
</organism>